<sequence>MPFSRRSFFARFLPAVMGGTVGASLEPAVARATETVQKVVYHLSEPGRVNFVLGNIRNHIEGKGGPAKVRIVLVVHGPALKAFEEAKASPDMKRQVADRVADGVALVACGNTLHGLSLEESQLMAGFSVASEGGVVRIADLQAEGYLYLRP</sequence>
<dbReference type="SUPFAM" id="SSF75169">
    <property type="entry name" value="DsrEFH-like"/>
    <property type="match status" value="1"/>
</dbReference>
<evidence type="ECO:0000313" key="1">
    <source>
        <dbReference type="EMBL" id="MDO6963595.1"/>
    </source>
</evidence>
<dbReference type="PANTHER" id="PTHR37691:SF1">
    <property type="entry name" value="BLR3518 PROTEIN"/>
    <property type="match status" value="1"/>
</dbReference>
<protein>
    <submittedName>
        <fullName evidence="1">DsrE family protein</fullName>
    </submittedName>
</protein>
<reference evidence="1" key="1">
    <citation type="journal article" date="2015" name="Int. J. Syst. Evol. Microbiol.">
        <title>Rhizobium alvei sp. nov., isolated from a freshwater river.</title>
        <authorList>
            <person name="Sheu S.Y."/>
            <person name="Huang H.W."/>
            <person name="Young C.C."/>
            <person name="Chen W.M."/>
        </authorList>
    </citation>
    <scope>NUCLEOTIDE SEQUENCE</scope>
    <source>
        <strain evidence="1">TNR-22</strain>
    </source>
</reference>
<reference evidence="1" key="2">
    <citation type="submission" date="2023-07" db="EMBL/GenBank/DDBJ databases">
        <authorList>
            <person name="Shen H."/>
        </authorList>
    </citation>
    <scope>NUCLEOTIDE SEQUENCE</scope>
    <source>
        <strain evidence="1">TNR-22</strain>
    </source>
</reference>
<dbReference type="Proteomes" id="UP001174932">
    <property type="component" value="Unassembled WGS sequence"/>
</dbReference>
<dbReference type="PROSITE" id="PS51318">
    <property type="entry name" value="TAT"/>
    <property type="match status" value="1"/>
</dbReference>
<comment type="caution">
    <text evidence="1">The sequence shown here is derived from an EMBL/GenBank/DDBJ whole genome shotgun (WGS) entry which is preliminary data.</text>
</comment>
<dbReference type="InterPro" id="IPR027396">
    <property type="entry name" value="DsrEFH-like"/>
</dbReference>
<dbReference type="PANTHER" id="PTHR37691">
    <property type="entry name" value="BLR3518 PROTEIN"/>
    <property type="match status" value="1"/>
</dbReference>
<dbReference type="EMBL" id="JAUOZU010000006">
    <property type="protein sequence ID" value="MDO6963595.1"/>
    <property type="molecule type" value="Genomic_DNA"/>
</dbReference>
<dbReference type="RefSeq" id="WP_304375513.1">
    <property type="nucleotide sequence ID" value="NZ_JAUOZU010000006.1"/>
</dbReference>
<accession>A0ABT8YK24</accession>
<evidence type="ECO:0000313" key="2">
    <source>
        <dbReference type="Proteomes" id="UP001174932"/>
    </source>
</evidence>
<dbReference type="InterPro" id="IPR006311">
    <property type="entry name" value="TAT_signal"/>
</dbReference>
<gene>
    <name evidence="1" type="ORF">Q4481_06480</name>
</gene>
<keyword evidence="2" id="KW-1185">Reference proteome</keyword>
<name>A0ABT8YK24_9HYPH</name>
<dbReference type="Gene3D" id="3.40.1260.10">
    <property type="entry name" value="DsrEFH-like"/>
    <property type="match status" value="1"/>
</dbReference>
<proteinExistence type="predicted"/>
<organism evidence="1 2">
    <name type="scientific">Rhizobium alvei</name>
    <dbReference type="NCBI Taxonomy" id="1132659"/>
    <lineage>
        <taxon>Bacteria</taxon>
        <taxon>Pseudomonadati</taxon>
        <taxon>Pseudomonadota</taxon>
        <taxon>Alphaproteobacteria</taxon>
        <taxon>Hyphomicrobiales</taxon>
        <taxon>Rhizobiaceae</taxon>
        <taxon>Rhizobium/Agrobacterium group</taxon>
        <taxon>Rhizobium</taxon>
    </lineage>
</organism>